<keyword evidence="3" id="KW-1185">Reference proteome</keyword>
<dbReference type="STRING" id="418702.BJN45_06910"/>
<organism evidence="2 3">
    <name type="scientific">Azonexus hydrophilus</name>
    <dbReference type="NCBI Taxonomy" id="418702"/>
    <lineage>
        <taxon>Bacteria</taxon>
        <taxon>Pseudomonadati</taxon>
        <taxon>Pseudomonadota</taxon>
        <taxon>Betaproteobacteria</taxon>
        <taxon>Rhodocyclales</taxon>
        <taxon>Azonexaceae</taxon>
        <taxon>Azonexus</taxon>
    </lineage>
</organism>
<dbReference type="InterPro" id="IPR004843">
    <property type="entry name" value="Calcineurin-like_PHP"/>
</dbReference>
<dbReference type="AlphaFoldDB" id="A0A1R1I818"/>
<name>A0A1R1I818_9RHOO</name>
<evidence type="ECO:0000313" key="3">
    <source>
        <dbReference type="Proteomes" id="UP000187526"/>
    </source>
</evidence>
<proteinExistence type="predicted"/>
<accession>A0A1R1I818</accession>
<dbReference type="SUPFAM" id="SSF56300">
    <property type="entry name" value="Metallo-dependent phosphatases"/>
    <property type="match status" value="1"/>
</dbReference>
<dbReference type="OrthoDB" id="58809at2"/>
<dbReference type="Proteomes" id="UP000187526">
    <property type="component" value="Unassembled WGS sequence"/>
</dbReference>
<dbReference type="GO" id="GO:0016787">
    <property type="term" value="F:hydrolase activity"/>
    <property type="evidence" value="ECO:0007669"/>
    <property type="project" value="InterPro"/>
</dbReference>
<dbReference type="EMBL" id="MTHD01000002">
    <property type="protein sequence ID" value="OMG54891.1"/>
    <property type="molecule type" value="Genomic_DNA"/>
</dbReference>
<gene>
    <name evidence="2" type="ORF">BJN45_06910</name>
</gene>
<comment type="caution">
    <text evidence="2">The sequence shown here is derived from an EMBL/GenBank/DDBJ whole genome shotgun (WGS) entry which is preliminary data.</text>
</comment>
<sequence length="320" mass="36482">MKRWRNPAVDLLFCLKTALTAACLVFVLPAAAETWRFGLIGDVPYSDRERAELPKMLDAIADSNVDFVAHIGDIKHGADRCDDAVFADRYQLFESSRVPFVFLPGDNEWTDCTRLNNGSYDPQERLNKLRSLFWRDNFSLGQRKLALERQSDAYPEHSRFRLGPVLFVTFNLPGGNNNWGMTSEPRPEFLARNPMVLAWLKDSFALARREELRGIVLMFQANPGFIHQAQGFPHSGYRDFLTTLRHETLHFAGQVVAVHGDTHISRIDHPLRDAKGQRIANFTRVETFGYPLMGWTRGIIDSDAPTLFRFETSAWPPAGR</sequence>
<evidence type="ECO:0000313" key="2">
    <source>
        <dbReference type="EMBL" id="OMG54891.1"/>
    </source>
</evidence>
<dbReference type="InterPro" id="IPR029052">
    <property type="entry name" value="Metallo-depent_PP-like"/>
</dbReference>
<protein>
    <recommendedName>
        <fullName evidence="1">Calcineurin-like phosphoesterase domain-containing protein</fullName>
    </recommendedName>
</protein>
<dbReference type="Pfam" id="PF00149">
    <property type="entry name" value="Metallophos"/>
    <property type="match status" value="1"/>
</dbReference>
<evidence type="ECO:0000259" key="1">
    <source>
        <dbReference type="Pfam" id="PF00149"/>
    </source>
</evidence>
<reference evidence="2 3" key="1">
    <citation type="submission" date="2016-10" db="EMBL/GenBank/DDBJ databases">
        <title>Alkaliphiles isolated from bioreactors.</title>
        <authorList>
            <person name="Salah Z."/>
            <person name="Rout S.P."/>
            <person name="Humphreys P.N."/>
        </authorList>
    </citation>
    <scope>NUCLEOTIDE SEQUENCE [LARGE SCALE GENOMIC DNA]</scope>
    <source>
        <strain evidence="2 3">ZS02</strain>
    </source>
</reference>
<feature type="domain" description="Calcineurin-like phosphoesterase" evidence="1">
    <location>
        <begin position="36"/>
        <end position="263"/>
    </location>
</feature>
<dbReference type="RefSeq" id="WP_076093383.1">
    <property type="nucleotide sequence ID" value="NZ_MTHD01000002.1"/>
</dbReference>
<dbReference type="Gene3D" id="3.60.21.10">
    <property type="match status" value="1"/>
</dbReference>